<sequence>MSSRANRCICHSKFAKRSAIVTDCSCSASIIRERYLADNSYSHWYISPEKLKEELSVCNKALVEAYLSKLRFGELIKFQRVVPVVVQKLKKVLQSNKSDDYDLNPTALQVSGEKEASVLGSIMSDSLSADYQTELTRILSDPLGEFPNTFNANLAEFLKVYEYKGFDVKRIQFLVAFRQSRLKSGSVLLLEENKKGRHIDLTGHHNLNQVILLCIALFNHRGNNLEAIKSGLGTGLIESSFVNFATGMGLKSNVIEKGAKTKSPDILTLARIAAAFPIHALKLAASESNTRKVVSLADVGLAFDSLGKVMCHPVAPSVLDSDMIKTGAIWITFLASLRLNQLIGGKNKADPDRLWLYHRSALCSPAADEPARTKFWETMELDGLAEIAVEARLKVEALVKDKDVLKEIGEFTLPNLG</sequence>
<accession>A0A6F8PZ55</accession>
<reference evidence="1" key="1">
    <citation type="journal article" date="2020" name="Viruses">
        <title>Deciphering the Virome of Culex vishnui Subgroup Mosquitoes, the Major Vectors of Japanese Encephalitis, in Japan.</title>
        <authorList>
            <person name="Faizah A.N."/>
            <person name="Kobayashi D."/>
            <person name="Isawa H."/>
            <person name="Amoa-Bosompem M."/>
            <person name="Murota K."/>
            <person name="Higa Y."/>
            <person name="Futami K."/>
            <person name="Shimada S."/>
            <person name="Kim K.S."/>
            <person name="Itokawa K."/>
            <person name="Watanabe M."/>
            <person name="Tsuda Y."/>
            <person name="Minakawa N."/>
            <person name="Miura K."/>
            <person name="Hirayama K."/>
            <person name="Sawabe K."/>
        </authorList>
    </citation>
    <scope>NUCLEOTIDE SEQUENCE</scope>
    <source>
        <strain evidence="1">17CxNGK-Cps</strain>
    </source>
</reference>
<dbReference type="GO" id="GO:0019013">
    <property type="term" value="C:viral nucleocapsid"/>
    <property type="evidence" value="ECO:0007669"/>
    <property type="project" value="UniProtKB-KW"/>
</dbReference>
<name>A0A6F8PZ55_9VIRU</name>
<dbReference type="EMBL" id="LC516823">
    <property type="protein sequence ID" value="BBU41515.1"/>
    <property type="molecule type" value="Viral_cRNA"/>
</dbReference>
<proteinExistence type="predicted"/>
<evidence type="ECO:0000313" key="1">
    <source>
        <dbReference type="EMBL" id="BBU41515.1"/>
    </source>
</evidence>
<keyword evidence="1" id="KW-0946">Virion</keyword>
<keyword evidence="1" id="KW-0543">Viral nucleoprotein</keyword>
<protein>
    <submittedName>
        <fullName evidence="1">Nucleocapsid protein</fullName>
    </submittedName>
</protein>
<organism evidence="1">
    <name type="scientific">Culex pseudovishnui bunya-like virus</name>
    <dbReference type="NCBI Taxonomy" id="2686043"/>
    <lineage>
        <taxon>Viruses</taxon>
        <taxon>Riboviria</taxon>
        <taxon>Orthornavirae</taxon>
        <taxon>Negarnaviricota</taxon>
        <taxon>Polyploviricotina</taxon>
        <taxon>Bunyaviricetes</taxon>
        <taxon>Elliovirales</taxon>
        <taxon>Peribunyaviridae</taxon>
    </lineage>
</organism>